<keyword evidence="3" id="KW-1185">Reference proteome</keyword>
<dbReference type="KEGG" id="pko:PKOR_11230"/>
<dbReference type="AlphaFoldDB" id="A0A0E3ZGQ9"/>
<dbReference type="OrthoDB" id="1062680at2"/>
<gene>
    <name evidence="2" type="ORF">PKOR_11230</name>
</gene>
<protein>
    <recommendedName>
        <fullName evidence="4">DUF4249 domain-containing protein</fullName>
    </recommendedName>
</protein>
<feature type="chain" id="PRO_5002416793" description="DUF4249 domain-containing protein" evidence="1">
    <location>
        <begin position="22"/>
        <end position="385"/>
    </location>
</feature>
<accession>A0A0E3ZGQ9</accession>
<dbReference type="STRING" id="400092.PKOR_11230"/>
<evidence type="ECO:0000313" key="3">
    <source>
        <dbReference type="Proteomes" id="UP000033109"/>
    </source>
</evidence>
<dbReference type="Proteomes" id="UP000033109">
    <property type="component" value="Chromosome"/>
</dbReference>
<evidence type="ECO:0000256" key="1">
    <source>
        <dbReference type="SAM" id="SignalP"/>
    </source>
</evidence>
<dbReference type="Pfam" id="PF14054">
    <property type="entry name" value="DUF4249"/>
    <property type="match status" value="1"/>
</dbReference>
<dbReference type="PROSITE" id="PS51257">
    <property type="entry name" value="PROKAR_LIPOPROTEIN"/>
    <property type="match status" value="1"/>
</dbReference>
<dbReference type="HOGENOM" id="CLU_056928_1_0_10"/>
<dbReference type="EMBL" id="CP009621">
    <property type="protein sequence ID" value="AKD03598.1"/>
    <property type="molecule type" value="Genomic_DNA"/>
</dbReference>
<dbReference type="PATRIC" id="fig|400092.3.peg.2442"/>
<organism evidence="2 3">
    <name type="scientific">Pontibacter korlensis</name>
    <dbReference type="NCBI Taxonomy" id="400092"/>
    <lineage>
        <taxon>Bacteria</taxon>
        <taxon>Pseudomonadati</taxon>
        <taxon>Bacteroidota</taxon>
        <taxon>Cytophagia</taxon>
        <taxon>Cytophagales</taxon>
        <taxon>Hymenobacteraceae</taxon>
        <taxon>Pontibacter</taxon>
    </lineage>
</organism>
<sequence>MRFRNWNKLMRWLTMMLLVSSCVEPYSPEVLEAPNSFLVVNGFINANGPTTIQLLRTQNLNEETPPPAETGAVVRVESDAGESYTLYEAGDGSYTAGNLNLNQANKYRLFIRTQNGREYTSEFVEVKQTPAVDEITWEVIGNEVQLYVNTHDPTNNTRYYRWEYEDTWQFRSAFYTSLKFENDTVEDRTDNDPLIYNCWRSSSSNTLELGNSVRLSQDVISNYKLLALPYNTEKLGIKYSMLVRQYALTREAYEYWEILKKNTESIGTLFDPLPSQLTGNIRSVDDPQEPVIGFVTASTTQEKRVFIERKDLPREWRTFIPTCSIDTLLFGERSVKDFFSSAYVLPVEEVHPPNGAPVAIGYTYASRNCVDCRTRGTNVKPDYWE</sequence>
<dbReference type="RefSeq" id="WP_046310816.1">
    <property type="nucleotide sequence ID" value="NZ_CBCSCY010000002.1"/>
</dbReference>
<reference evidence="2 3" key="1">
    <citation type="journal article" date="2015" name="Sci. Rep.">
        <title>Unraveling adaptation of Pontibacter korlensis to radiation and infertility in desert through complete genome and comparative transcriptomic analysis.</title>
        <authorList>
            <person name="Dai J."/>
            <person name="Dai W."/>
            <person name="Qiu C."/>
            <person name="Yang Z."/>
            <person name="Zhang Y."/>
            <person name="Zhou M."/>
            <person name="Zhang L."/>
            <person name="Fang C."/>
            <person name="Gao Q."/>
            <person name="Yang Q."/>
            <person name="Li X."/>
            <person name="Wang Z."/>
            <person name="Wang Z."/>
            <person name="Jia Z."/>
            <person name="Chen X."/>
        </authorList>
    </citation>
    <scope>NUCLEOTIDE SEQUENCE [LARGE SCALE GENOMIC DNA]</scope>
    <source>
        <strain evidence="2 3">X14-1T</strain>
    </source>
</reference>
<keyword evidence="1" id="KW-0732">Signal</keyword>
<proteinExistence type="predicted"/>
<evidence type="ECO:0000313" key="2">
    <source>
        <dbReference type="EMBL" id="AKD03598.1"/>
    </source>
</evidence>
<feature type="signal peptide" evidence="1">
    <location>
        <begin position="1"/>
        <end position="21"/>
    </location>
</feature>
<dbReference type="InterPro" id="IPR025345">
    <property type="entry name" value="DUF4249"/>
</dbReference>
<evidence type="ECO:0008006" key="4">
    <source>
        <dbReference type="Google" id="ProtNLM"/>
    </source>
</evidence>
<name>A0A0E3ZGQ9_9BACT</name>